<dbReference type="OrthoDB" id="679284at2"/>
<comment type="caution">
    <text evidence="2">The sequence shown here is derived from an EMBL/GenBank/DDBJ whole genome shotgun (WGS) entry which is preliminary data.</text>
</comment>
<dbReference type="Proteomes" id="UP000297549">
    <property type="component" value="Unassembled WGS sequence"/>
</dbReference>
<feature type="domain" description="DinB-like" evidence="1">
    <location>
        <begin position="28"/>
        <end position="177"/>
    </location>
</feature>
<protein>
    <submittedName>
        <fullName evidence="2">DinB family protein</fullName>
    </submittedName>
</protein>
<dbReference type="Gene3D" id="1.20.120.450">
    <property type="entry name" value="dinb family like domain"/>
    <property type="match status" value="1"/>
</dbReference>
<dbReference type="InterPro" id="IPR024775">
    <property type="entry name" value="DinB-like"/>
</dbReference>
<dbReference type="AlphaFoldDB" id="A0A4Z0Q4Q5"/>
<organism evidence="2 3">
    <name type="scientific">Hymenobacter aquaticus</name>
    <dbReference type="NCBI Taxonomy" id="1867101"/>
    <lineage>
        <taxon>Bacteria</taxon>
        <taxon>Pseudomonadati</taxon>
        <taxon>Bacteroidota</taxon>
        <taxon>Cytophagia</taxon>
        <taxon>Cytophagales</taxon>
        <taxon>Hymenobacteraceae</taxon>
        <taxon>Hymenobacter</taxon>
    </lineage>
</organism>
<proteinExistence type="predicted"/>
<dbReference type="Pfam" id="PF12867">
    <property type="entry name" value="DinB_2"/>
    <property type="match status" value="1"/>
</dbReference>
<evidence type="ECO:0000259" key="1">
    <source>
        <dbReference type="Pfam" id="PF12867"/>
    </source>
</evidence>
<evidence type="ECO:0000313" key="2">
    <source>
        <dbReference type="EMBL" id="TGE25048.1"/>
    </source>
</evidence>
<keyword evidence="3" id="KW-1185">Reference proteome</keyword>
<evidence type="ECO:0000313" key="3">
    <source>
        <dbReference type="Proteomes" id="UP000297549"/>
    </source>
</evidence>
<dbReference type="SUPFAM" id="SSF109854">
    <property type="entry name" value="DinB/YfiT-like putative metalloenzymes"/>
    <property type="match status" value="1"/>
</dbReference>
<sequence>MQLQATITEIRDRLNSTFAKQDEWFDKPAELRAFRPQHGGWTIDEVLEHIGLTNHYLLILITKATRKALLNAADADLQAELSSHVFQRDKLTEIGQHKSFAWVRPEHMEPTGAKPLPEVRAQLQDQLGQCLNSLNQLKNGEGVLYKTTMSVNELGKINVYEYLYFLAQHGQRHLTQMAKNEAEFAARPR</sequence>
<dbReference type="InterPro" id="IPR034660">
    <property type="entry name" value="DinB/YfiT-like"/>
</dbReference>
<reference evidence="2 3" key="1">
    <citation type="submission" date="2019-04" db="EMBL/GenBank/DDBJ databases">
        <authorList>
            <person name="Feng G."/>
            <person name="Zhang J."/>
            <person name="Zhu H."/>
        </authorList>
    </citation>
    <scope>NUCLEOTIDE SEQUENCE [LARGE SCALE GENOMIC DNA]</scope>
    <source>
        <strain evidence="2 3">JCM 31653</strain>
    </source>
</reference>
<dbReference type="EMBL" id="SRLC01000001">
    <property type="protein sequence ID" value="TGE25048.1"/>
    <property type="molecule type" value="Genomic_DNA"/>
</dbReference>
<accession>A0A4Z0Q4Q5</accession>
<name>A0A4Z0Q4Q5_9BACT</name>
<gene>
    <name evidence="2" type="ORF">E5K00_07580</name>
</gene>
<dbReference type="RefSeq" id="WP_135462627.1">
    <property type="nucleotide sequence ID" value="NZ_SRLC01000001.1"/>
</dbReference>